<gene>
    <name evidence="2" type="ORF">GCM10011505_16430</name>
</gene>
<evidence type="ECO:0000259" key="1">
    <source>
        <dbReference type="Pfam" id="PF00557"/>
    </source>
</evidence>
<sequence length="415" mass="44266">MRDGGEDIRMRAATPAHRSERAAQVAGSMALAGQVRERCFAEVGDAVDVVVSCHAAHKGYLSGYFSIVHDLNPRYLSAVIATRDTVALVVSASDAGPALEDFGNPDRIFRYGFFCFEQVEGAGAGGYDLPGFPSFDAALLAALRDIAGDARTIGIDRSGDDRAWAVIAGGMTAHVLIDITDAIARTRRHKLPGEVERVRQATRLVEAGLLKVADQFAPGMTELDMAAIITAGMVAGGAVPRFVSVTSGPRSALADAYATARRVVPGDLIRIDAGCIYQGYASDMARSFVFGAPDAGQARCYAAIRAGIEYELAVIRDGLDVADLFNETVRVVRENGIPSYRRQHVGHGIGLGGGYDMPILSPQTVDSIEAGMCLCVETPYYRIGWGGMMIEDTILVTREGYEPITTIPRDLICVG</sequence>
<dbReference type="EMBL" id="BMDZ01000014">
    <property type="protein sequence ID" value="GGB35679.1"/>
    <property type="molecule type" value="Genomic_DNA"/>
</dbReference>
<reference evidence="3" key="1">
    <citation type="journal article" date="2019" name="Int. J. Syst. Evol. Microbiol.">
        <title>The Global Catalogue of Microorganisms (GCM) 10K type strain sequencing project: providing services to taxonomists for standard genome sequencing and annotation.</title>
        <authorList>
            <consortium name="The Broad Institute Genomics Platform"/>
            <consortium name="The Broad Institute Genome Sequencing Center for Infectious Disease"/>
            <person name="Wu L."/>
            <person name="Ma J."/>
        </authorList>
    </citation>
    <scope>NUCLEOTIDE SEQUENCE [LARGE SCALE GENOMIC DNA]</scope>
    <source>
        <strain evidence="3">CGMCC 1.10188</strain>
    </source>
</reference>
<protein>
    <recommendedName>
        <fullName evidence="1">Peptidase M24 domain-containing protein</fullName>
    </recommendedName>
</protein>
<keyword evidence="3" id="KW-1185">Reference proteome</keyword>
<accession>A0ABQ1IG19</accession>
<dbReference type="Proteomes" id="UP000603352">
    <property type="component" value="Unassembled WGS sequence"/>
</dbReference>
<dbReference type="Gene3D" id="3.90.230.10">
    <property type="entry name" value="Creatinase/methionine aminopeptidase superfamily"/>
    <property type="match status" value="1"/>
</dbReference>
<feature type="domain" description="Peptidase M24" evidence="1">
    <location>
        <begin position="196"/>
        <end position="397"/>
    </location>
</feature>
<dbReference type="Pfam" id="PF00557">
    <property type="entry name" value="Peptidase_M24"/>
    <property type="match status" value="1"/>
</dbReference>
<name>A0ABQ1IG19_9PROT</name>
<dbReference type="CDD" id="cd01066">
    <property type="entry name" value="APP_MetAP"/>
    <property type="match status" value="1"/>
</dbReference>
<proteinExistence type="predicted"/>
<dbReference type="InterPro" id="IPR000994">
    <property type="entry name" value="Pept_M24"/>
</dbReference>
<organism evidence="2 3">
    <name type="scientific">Tistrella bauzanensis</name>
    <dbReference type="NCBI Taxonomy" id="657419"/>
    <lineage>
        <taxon>Bacteria</taxon>
        <taxon>Pseudomonadati</taxon>
        <taxon>Pseudomonadota</taxon>
        <taxon>Alphaproteobacteria</taxon>
        <taxon>Geminicoccales</taxon>
        <taxon>Geminicoccaceae</taxon>
        <taxon>Tistrella</taxon>
    </lineage>
</organism>
<evidence type="ECO:0000313" key="2">
    <source>
        <dbReference type="EMBL" id="GGB35679.1"/>
    </source>
</evidence>
<dbReference type="InterPro" id="IPR036005">
    <property type="entry name" value="Creatinase/aminopeptidase-like"/>
</dbReference>
<dbReference type="SUPFAM" id="SSF55920">
    <property type="entry name" value="Creatinase/aminopeptidase"/>
    <property type="match status" value="1"/>
</dbReference>
<dbReference type="PANTHER" id="PTHR46112:SF2">
    <property type="entry name" value="XAA-PRO AMINOPEPTIDASE P-RELATED"/>
    <property type="match status" value="1"/>
</dbReference>
<evidence type="ECO:0000313" key="3">
    <source>
        <dbReference type="Proteomes" id="UP000603352"/>
    </source>
</evidence>
<dbReference type="InterPro" id="IPR050659">
    <property type="entry name" value="Peptidase_M24B"/>
</dbReference>
<comment type="caution">
    <text evidence="2">The sequence shown here is derived from an EMBL/GenBank/DDBJ whole genome shotgun (WGS) entry which is preliminary data.</text>
</comment>
<dbReference type="PANTHER" id="PTHR46112">
    <property type="entry name" value="AMINOPEPTIDASE"/>
    <property type="match status" value="1"/>
</dbReference>